<name>A0ABT6EKL0_9ENTR</name>
<proteinExistence type="predicted"/>
<dbReference type="EMBL" id="JAPQEX020000001">
    <property type="protein sequence ID" value="MDG1645958.1"/>
    <property type="molecule type" value="Genomic_DNA"/>
</dbReference>
<dbReference type="RefSeq" id="WP_130624340.1">
    <property type="nucleotide sequence ID" value="NZ_CABGGQ010000012.1"/>
</dbReference>
<sequence>MRSIASGKGGGQDASAWRLPGGAALTGLQVDSRQRFGSPDRCVASPPGNVADKMPRCGVFPVALR</sequence>
<gene>
    <name evidence="1" type="ORF">OXR69_029450</name>
</gene>
<protein>
    <submittedName>
        <fullName evidence="1">Uncharacterized protein</fullName>
    </submittedName>
</protein>
<dbReference type="Proteomes" id="UP001075001">
    <property type="component" value="Unassembled WGS sequence"/>
</dbReference>
<accession>A0ABT6EKL0</accession>
<evidence type="ECO:0000313" key="1">
    <source>
        <dbReference type="EMBL" id="MDG1645958.1"/>
    </source>
</evidence>
<organism evidence="1 2">
    <name type="scientific">Klebsiella huaxiensis</name>
    <dbReference type="NCBI Taxonomy" id="2153354"/>
    <lineage>
        <taxon>Bacteria</taxon>
        <taxon>Pseudomonadati</taxon>
        <taxon>Pseudomonadota</taxon>
        <taxon>Gammaproteobacteria</taxon>
        <taxon>Enterobacterales</taxon>
        <taxon>Enterobacteriaceae</taxon>
        <taxon>Klebsiella/Raoultella group</taxon>
        <taxon>Klebsiella</taxon>
    </lineage>
</organism>
<evidence type="ECO:0000313" key="2">
    <source>
        <dbReference type="Proteomes" id="UP001075001"/>
    </source>
</evidence>
<reference evidence="1" key="1">
    <citation type="submission" date="2023-03" db="EMBL/GenBank/DDBJ databases">
        <title>identification of new KPC variant in Klebsiella huaxiensis from the Hospital Sewage Samples in China.</title>
        <authorList>
            <person name="Wu Y."/>
        </authorList>
    </citation>
    <scope>NUCLEOTIDE SEQUENCE</scope>
    <source>
        <strain evidence="1">ZR-9</strain>
    </source>
</reference>
<comment type="caution">
    <text evidence="1">The sequence shown here is derived from an EMBL/GenBank/DDBJ whole genome shotgun (WGS) entry which is preliminary data.</text>
</comment>
<keyword evidence="2" id="KW-1185">Reference proteome</keyword>